<keyword evidence="2" id="KW-1185">Reference proteome</keyword>
<sequence>MMILAHTLRPGAKCKVNWHQPLVRLAAASLDWFHHALIPPERQPSSWALVEPAPHPRDHWTGREKIADDGQPIDTRNSPLSRLFACDIARVSCLSQAQSRHRFDKHRLPPP</sequence>
<dbReference type="Proteomes" id="UP000028524">
    <property type="component" value="Unassembled WGS sequence"/>
</dbReference>
<dbReference type="AlphaFoldDB" id="A0A084QJ49"/>
<evidence type="ECO:0000313" key="1">
    <source>
        <dbReference type="EMBL" id="KFA63984.1"/>
    </source>
</evidence>
<dbReference type="EMBL" id="KL660706">
    <property type="protein sequence ID" value="KFA63984.1"/>
    <property type="molecule type" value="Genomic_DNA"/>
</dbReference>
<dbReference type="InParanoid" id="A0A084QJ49"/>
<evidence type="ECO:0000313" key="2">
    <source>
        <dbReference type="Proteomes" id="UP000028524"/>
    </source>
</evidence>
<accession>A0A084QJ49</accession>
<reference evidence="1 2" key="1">
    <citation type="journal article" date="2014" name="BMC Genomics">
        <title>Comparative genome sequencing reveals chemotype-specific gene clusters in the toxigenic black mold Stachybotrys.</title>
        <authorList>
            <person name="Semeiks J."/>
            <person name="Borek D."/>
            <person name="Otwinowski Z."/>
            <person name="Grishin N.V."/>
        </authorList>
    </citation>
    <scope>NUCLEOTIDE SEQUENCE [LARGE SCALE GENOMIC DNA]</scope>
    <source>
        <strain evidence="1 2">IBT 40285</strain>
    </source>
</reference>
<organism evidence="1 2">
    <name type="scientific">Stachybotrys chlorohalonatus (strain IBT 40285)</name>
    <dbReference type="NCBI Taxonomy" id="1283841"/>
    <lineage>
        <taxon>Eukaryota</taxon>
        <taxon>Fungi</taxon>
        <taxon>Dikarya</taxon>
        <taxon>Ascomycota</taxon>
        <taxon>Pezizomycotina</taxon>
        <taxon>Sordariomycetes</taxon>
        <taxon>Hypocreomycetidae</taxon>
        <taxon>Hypocreales</taxon>
        <taxon>Stachybotryaceae</taxon>
        <taxon>Stachybotrys</taxon>
    </lineage>
</organism>
<protein>
    <submittedName>
        <fullName evidence="1">Uncharacterized protein</fullName>
    </submittedName>
</protein>
<gene>
    <name evidence="1" type="ORF">S40285_10338</name>
</gene>
<proteinExistence type="predicted"/>
<dbReference type="HOGENOM" id="CLU_2160065_0_0_1"/>
<name>A0A084QJ49_STAC4</name>